<keyword evidence="2 4" id="KW-0863">Zinc-finger</keyword>
<dbReference type="InterPro" id="IPR000048">
    <property type="entry name" value="IQ_motif_EF-hand-BS"/>
</dbReference>
<dbReference type="InterPro" id="IPR027370">
    <property type="entry name" value="Znf-RING_euk"/>
</dbReference>
<accession>A0A1X0P5K1</accession>
<dbReference type="PANTHER" id="PTHR14991">
    <property type="entry name" value="RING FINGER PROTEIN 32"/>
    <property type="match status" value="1"/>
</dbReference>
<evidence type="ECO:0000256" key="4">
    <source>
        <dbReference type="PROSITE-ProRule" id="PRU00175"/>
    </source>
</evidence>
<keyword evidence="1" id="KW-0479">Metal-binding</keyword>
<dbReference type="GO" id="GO:0008270">
    <property type="term" value="F:zinc ion binding"/>
    <property type="evidence" value="ECO:0007669"/>
    <property type="project" value="UniProtKB-KW"/>
</dbReference>
<evidence type="ECO:0000313" key="8">
    <source>
        <dbReference type="Proteomes" id="UP000192257"/>
    </source>
</evidence>
<evidence type="ECO:0000256" key="2">
    <source>
        <dbReference type="ARBA" id="ARBA00022771"/>
    </source>
</evidence>
<keyword evidence="8" id="KW-1185">Reference proteome</keyword>
<dbReference type="PANTHER" id="PTHR14991:SF0">
    <property type="entry name" value="RING FINGER PROTEIN 32"/>
    <property type="match status" value="1"/>
</dbReference>
<dbReference type="InterPro" id="IPR013083">
    <property type="entry name" value="Znf_RING/FYVE/PHD"/>
</dbReference>
<dbReference type="SUPFAM" id="SSF57850">
    <property type="entry name" value="RING/U-box"/>
    <property type="match status" value="2"/>
</dbReference>
<dbReference type="EMBL" id="NBCO01000004">
    <property type="protein sequence ID" value="ORC92224.1"/>
    <property type="molecule type" value="Genomic_DNA"/>
</dbReference>
<dbReference type="RefSeq" id="XP_028886290.1">
    <property type="nucleotide sequence ID" value="XM_029022632.1"/>
</dbReference>
<dbReference type="SMART" id="SM00184">
    <property type="entry name" value="RING"/>
    <property type="match status" value="2"/>
</dbReference>
<dbReference type="Gene3D" id="3.30.40.10">
    <property type="entry name" value="Zinc/RING finger domain, C3HC4 (zinc finger)"/>
    <property type="match status" value="2"/>
</dbReference>
<name>A0A1X0P5K1_9TRYP</name>
<dbReference type="OrthoDB" id="8062037at2759"/>
<dbReference type="PROSITE" id="PS50096">
    <property type="entry name" value="IQ"/>
    <property type="match status" value="1"/>
</dbReference>
<evidence type="ECO:0000313" key="7">
    <source>
        <dbReference type="EMBL" id="ORC92224.1"/>
    </source>
</evidence>
<evidence type="ECO:0000259" key="6">
    <source>
        <dbReference type="PROSITE" id="PS50089"/>
    </source>
</evidence>
<gene>
    <name evidence="7" type="ORF">TM35_000044380</name>
</gene>
<feature type="domain" description="RING-type" evidence="6">
    <location>
        <begin position="109"/>
        <end position="163"/>
    </location>
</feature>
<dbReference type="InterPro" id="IPR001841">
    <property type="entry name" value="Znf_RING"/>
</dbReference>
<keyword evidence="3" id="KW-0862">Zinc</keyword>
<evidence type="ECO:0000256" key="5">
    <source>
        <dbReference type="SAM" id="MobiDB-lite"/>
    </source>
</evidence>
<organism evidence="7 8">
    <name type="scientific">Trypanosoma theileri</name>
    <dbReference type="NCBI Taxonomy" id="67003"/>
    <lineage>
        <taxon>Eukaryota</taxon>
        <taxon>Discoba</taxon>
        <taxon>Euglenozoa</taxon>
        <taxon>Kinetoplastea</taxon>
        <taxon>Metakinetoplastina</taxon>
        <taxon>Trypanosomatida</taxon>
        <taxon>Trypanosomatidae</taxon>
        <taxon>Trypanosoma</taxon>
    </lineage>
</organism>
<dbReference type="PROSITE" id="PS50089">
    <property type="entry name" value="ZF_RING_2"/>
    <property type="match status" value="2"/>
</dbReference>
<sequence>MSADHSSLPSIGRKVNAGWGTHTTRRKDQIQIWSAVALQQHFARGALVNSTLPTLEEVPPPLPGGRLTLAQKMGLVPLPPPEPTEEEWKKIESTALRRNVVMPLGSNACSICQEPFYATMEQGQLLLSCSHVFHENCFRQFEKFARRSRGKHDATPMCCPICRRSNYHKRIFYAGKAMEQRAAIVKIQAFFRRVLARKAYVKLRLENDSDFCGEYARERLARLSEAYTEYAIRREKERVQILENIDLYMQRAQAACITKAEWKALRKRVEAETEGGVLDCPICLTAIDKNPNAEEAPKPKTGEEIVAVFRKEYEARMARKNANENKRKSCYQGLTERNSSVKPVKISISNPLGSSLLRQGSSAKKLSISGKINSSTTSSNSCSKRTVCGDHTDVPRHGTLLSCGHCFHDACLSVFEKYTEMMAVQREGDTVIPRCPLCRSAYVKCDY</sequence>
<feature type="region of interest" description="Disordered" evidence="5">
    <location>
        <begin position="1"/>
        <end position="20"/>
    </location>
</feature>
<dbReference type="STRING" id="67003.A0A1X0P5K1"/>
<dbReference type="Pfam" id="PF00612">
    <property type="entry name" value="IQ"/>
    <property type="match status" value="1"/>
</dbReference>
<reference evidence="7 8" key="1">
    <citation type="submission" date="2017-03" db="EMBL/GenBank/DDBJ databases">
        <title>An alternative strategy for trypanosome survival in the mammalian bloodstream revealed through genome and transcriptome analysis of the ubiquitous bovine parasite Trypanosoma (Megatrypanum) theileri.</title>
        <authorList>
            <person name="Kelly S."/>
            <person name="Ivens A."/>
            <person name="Mott A."/>
            <person name="O'Neill E."/>
            <person name="Emms D."/>
            <person name="Macleod O."/>
            <person name="Voorheis P."/>
            <person name="Matthews J."/>
            <person name="Matthews K."/>
            <person name="Carrington M."/>
        </authorList>
    </citation>
    <scope>NUCLEOTIDE SEQUENCE [LARGE SCALE GENOMIC DNA]</scope>
    <source>
        <strain evidence="7">Edinburgh</strain>
    </source>
</reference>
<dbReference type="VEuPathDB" id="TriTrypDB:TM35_000044380"/>
<dbReference type="Pfam" id="PF13445">
    <property type="entry name" value="zf-RING_UBOX"/>
    <property type="match status" value="2"/>
</dbReference>
<evidence type="ECO:0000256" key="3">
    <source>
        <dbReference type="ARBA" id="ARBA00022833"/>
    </source>
</evidence>
<dbReference type="AlphaFoldDB" id="A0A1X0P5K1"/>
<protein>
    <submittedName>
        <fullName evidence="7">RING finger protein 32</fullName>
    </submittedName>
</protein>
<comment type="caution">
    <text evidence="7">The sequence shown here is derived from an EMBL/GenBank/DDBJ whole genome shotgun (WGS) entry which is preliminary data.</text>
</comment>
<dbReference type="Proteomes" id="UP000192257">
    <property type="component" value="Unassembled WGS sequence"/>
</dbReference>
<proteinExistence type="predicted"/>
<dbReference type="GeneID" id="39982412"/>
<feature type="domain" description="RING-type" evidence="6">
    <location>
        <begin position="387"/>
        <end position="439"/>
    </location>
</feature>
<dbReference type="SMART" id="SM00015">
    <property type="entry name" value="IQ"/>
    <property type="match status" value="1"/>
</dbReference>
<dbReference type="InterPro" id="IPR042862">
    <property type="entry name" value="RNF32"/>
</dbReference>
<evidence type="ECO:0000256" key="1">
    <source>
        <dbReference type="ARBA" id="ARBA00022723"/>
    </source>
</evidence>